<dbReference type="RefSeq" id="WP_269308880.1">
    <property type="nucleotide sequence ID" value="NZ_CP098242.1"/>
</dbReference>
<reference evidence="1" key="1">
    <citation type="journal article" date="2022" name="Front. Microbiol.">
        <title>New perspectives on an old grouping: The genomic and phenotypic variability of Oxalobacter formigenes and the implications for calcium oxalate stone prevention.</title>
        <authorList>
            <person name="Chmiel J.A."/>
            <person name="Carr C."/>
            <person name="Stuivenberg G.A."/>
            <person name="Venema R."/>
            <person name="Chanyi R.M."/>
            <person name="Al K.F."/>
            <person name="Giguere D."/>
            <person name="Say H."/>
            <person name="Akouris P.P."/>
            <person name="Dominguez Romero S.A."/>
            <person name="Kwong A."/>
            <person name="Tai V."/>
            <person name="Koval S.F."/>
            <person name="Razvi H."/>
            <person name="Bjazevic J."/>
            <person name="Burton J.P."/>
        </authorList>
    </citation>
    <scope>NUCLEOTIDE SEQUENCE</scope>
    <source>
        <strain evidence="1">WoOx3</strain>
    </source>
</reference>
<proteinExistence type="predicted"/>
<evidence type="ECO:0000313" key="1">
    <source>
        <dbReference type="EMBL" id="WAW09875.1"/>
    </source>
</evidence>
<dbReference type="AlphaFoldDB" id="A0A9E9LUI6"/>
<dbReference type="Proteomes" id="UP001156215">
    <property type="component" value="Chromosome"/>
</dbReference>
<accession>A0A9E9LUI6</accession>
<gene>
    <name evidence="1" type="ORF">NB640_11740</name>
</gene>
<dbReference type="EMBL" id="CP098242">
    <property type="protein sequence ID" value="WAW09875.1"/>
    <property type="molecule type" value="Genomic_DNA"/>
</dbReference>
<keyword evidence="2" id="KW-1185">Reference proteome</keyword>
<dbReference type="KEGG" id="ovb:NB640_11740"/>
<name>A0A9E9LUI6_9BURK</name>
<sequence length="45" mass="5070">MAVLSVPGGTDKTVCFIAARWNLLRAKSVYNLFECIINRVFEPLL</sequence>
<evidence type="ECO:0000313" key="2">
    <source>
        <dbReference type="Proteomes" id="UP001156215"/>
    </source>
</evidence>
<organism evidence="1 2">
    <name type="scientific">Oxalobacter vibrioformis</name>
    <dbReference type="NCBI Taxonomy" id="933080"/>
    <lineage>
        <taxon>Bacteria</taxon>
        <taxon>Pseudomonadati</taxon>
        <taxon>Pseudomonadota</taxon>
        <taxon>Betaproteobacteria</taxon>
        <taxon>Burkholderiales</taxon>
        <taxon>Oxalobacteraceae</taxon>
        <taxon>Oxalobacter</taxon>
    </lineage>
</organism>
<protein>
    <submittedName>
        <fullName evidence="1">Uncharacterized protein</fullName>
    </submittedName>
</protein>